<evidence type="ECO:0000256" key="12">
    <source>
        <dbReference type="ARBA" id="ARBA00076160"/>
    </source>
</evidence>
<comment type="subunit">
    <text evidence="3 13">Monomer.</text>
</comment>
<sequence length="376" mass="42702">MKTDDFNFELPERLIAQYPPEHRGESRLMVLDRATEKTFDAMVADIASFIEPGTLMIFNDSRVRKARLYGICEQTGSHVEFVFLSPADEAEFDEQQFRGSDHAAQALNMPGSDKPVVPKHKLPSSSQRWLVVCSKAKRQKIGRKYLFPGELAGTIISDRVDEKIIEFSAPIGDEYFDRYGHVPLPPYIKREDTKADEQRYQTVYAKRTGSAASPTAGLHFTPEILSSLRDRGIEIAHVTLHVGLGTFLPVRTENIEDHRMHEEWFEISPEIANRVNAAKKEGRAILAVGTTSLRALESAWYDGALHSGSYSTRIFIYPGFEFHVVDQLFTNFHTPKSTLLMLVSAFAGRERILEAYRSAIEKQYRFFSYGDAMLIR</sequence>
<evidence type="ECO:0000256" key="9">
    <source>
        <dbReference type="ARBA" id="ARBA00061210"/>
    </source>
</evidence>
<comment type="function">
    <text evidence="13">Transfers and isomerizes the ribose moiety from AdoMet to the 7-aminomethyl group of 7-deazaguanine (preQ1-tRNA) to give epoxyqueuosine (oQ-tRNA).</text>
</comment>
<dbReference type="NCBIfam" id="NF001140">
    <property type="entry name" value="PRK00147.1"/>
    <property type="match status" value="1"/>
</dbReference>
<comment type="similarity">
    <text evidence="9 13">Belongs to the QueA family.</text>
</comment>
<protein>
    <recommendedName>
        <fullName evidence="11 13">S-adenosylmethionine:tRNA ribosyltransferase-isomerase</fullName>
        <ecNumber evidence="10 13">2.4.99.17</ecNumber>
    </recommendedName>
    <alternativeName>
        <fullName evidence="12 13">Queuosine biosynthesis protein QueA</fullName>
    </alternativeName>
</protein>
<dbReference type="Pfam" id="PF02547">
    <property type="entry name" value="Queuosine_synth"/>
    <property type="match status" value="1"/>
</dbReference>
<keyword evidence="14" id="KW-0413">Isomerase</keyword>
<dbReference type="EC" id="2.4.99.17" evidence="10 13"/>
<accession>A0A3P3XFW2</accession>
<comment type="catalytic activity">
    <reaction evidence="8 13">
        <text>7-aminomethyl-7-carbaguanosine(34) in tRNA + S-adenosyl-L-methionine = epoxyqueuosine(34) in tRNA + adenine + L-methionine + 2 H(+)</text>
        <dbReference type="Rhea" id="RHEA:32155"/>
        <dbReference type="Rhea" id="RHEA-COMP:10342"/>
        <dbReference type="Rhea" id="RHEA-COMP:18582"/>
        <dbReference type="ChEBI" id="CHEBI:15378"/>
        <dbReference type="ChEBI" id="CHEBI:16708"/>
        <dbReference type="ChEBI" id="CHEBI:57844"/>
        <dbReference type="ChEBI" id="CHEBI:59789"/>
        <dbReference type="ChEBI" id="CHEBI:82833"/>
        <dbReference type="ChEBI" id="CHEBI:194443"/>
        <dbReference type="EC" id="2.4.99.17"/>
    </reaction>
</comment>
<keyword evidence="6 13" id="KW-0949">S-adenosyl-L-methionine</keyword>
<keyword evidence="7 13" id="KW-0671">Queuosine biosynthesis</keyword>
<dbReference type="PANTHER" id="PTHR30307">
    <property type="entry name" value="S-ADENOSYLMETHIONINE:TRNA RIBOSYLTRANSFERASE-ISOMERASE"/>
    <property type="match status" value="1"/>
</dbReference>
<dbReference type="FunFam" id="3.40.1780.10:FF:000001">
    <property type="entry name" value="S-adenosylmethionine:tRNA ribosyltransferase-isomerase"/>
    <property type="match status" value="1"/>
</dbReference>
<name>A0A3P3XFW2_9SPIR</name>
<evidence type="ECO:0000256" key="13">
    <source>
        <dbReference type="HAMAP-Rule" id="MF_00113"/>
    </source>
</evidence>
<dbReference type="GO" id="GO:0008616">
    <property type="term" value="P:tRNA queuosine(34) biosynthetic process"/>
    <property type="evidence" value="ECO:0007669"/>
    <property type="project" value="UniProtKB-UniRule"/>
</dbReference>
<evidence type="ECO:0000256" key="6">
    <source>
        <dbReference type="ARBA" id="ARBA00022691"/>
    </source>
</evidence>
<evidence type="ECO:0000256" key="7">
    <source>
        <dbReference type="ARBA" id="ARBA00022785"/>
    </source>
</evidence>
<dbReference type="InterPro" id="IPR042119">
    <property type="entry name" value="QueA_dom2"/>
</dbReference>
<evidence type="ECO:0000256" key="1">
    <source>
        <dbReference type="ARBA" id="ARBA00004496"/>
    </source>
</evidence>
<dbReference type="EMBL" id="FWDM01000002">
    <property type="protein sequence ID" value="SLM09839.1"/>
    <property type="molecule type" value="Genomic_DNA"/>
</dbReference>
<evidence type="ECO:0000256" key="11">
    <source>
        <dbReference type="ARBA" id="ARBA00069325"/>
    </source>
</evidence>
<dbReference type="InterPro" id="IPR003699">
    <property type="entry name" value="QueA"/>
</dbReference>
<evidence type="ECO:0000313" key="14">
    <source>
        <dbReference type="EMBL" id="SLM09839.1"/>
    </source>
</evidence>
<dbReference type="GO" id="GO:0051075">
    <property type="term" value="F:S-adenosylmethionine:tRNA ribosyltransferase-isomerase activity"/>
    <property type="evidence" value="ECO:0007669"/>
    <property type="project" value="UniProtKB-EC"/>
</dbReference>
<dbReference type="InterPro" id="IPR042118">
    <property type="entry name" value="QueA_dom1"/>
</dbReference>
<comment type="pathway">
    <text evidence="2 13">tRNA modification; tRNA-queuosine biosynthesis.</text>
</comment>
<dbReference type="Gene3D" id="2.40.10.240">
    <property type="entry name" value="QueA-like"/>
    <property type="match status" value="1"/>
</dbReference>
<evidence type="ECO:0000256" key="4">
    <source>
        <dbReference type="ARBA" id="ARBA00022490"/>
    </source>
</evidence>
<dbReference type="UniPathway" id="UPA00392"/>
<keyword evidence="14" id="KW-0328">Glycosyltransferase</keyword>
<dbReference type="InterPro" id="IPR036100">
    <property type="entry name" value="QueA_sf"/>
</dbReference>
<reference evidence="14" key="1">
    <citation type="submission" date="2017-02" db="EMBL/GenBank/DDBJ databases">
        <authorList>
            <person name="Regsiter A."/>
            <person name="William W."/>
        </authorList>
    </citation>
    <scope>NUCLEOTIDE SEQUENCE</scope>
    <source>
        <strain evidence="14">Bib</strain>
    </source>
</reference>
<evidence type="ECO:0000256" key="2">
    <source>
        <dbReference type="ARBA" id="ARBA00004691"/>
    </source>
</evidence>
<keyword evidence="4 13" id="KW-0963">Cytoplasm</keyword>
<dbReference type="GO" id="GO:0005737">
    <property type="term" value="C:cytoplasm"/>
    <property type="evidence" value="ECO:0007669"/>
    <property type="project" value="UniProtKB-SubCell"/>
</dbReference>
<dbReference type="PANTHER" id="PTHR30307:SF0">
    <property type="entry name" value="S-ADENOSYLMETHIONINE:TRNA RIBOSYLTRANSFERASE-ISOMERASE"/>
    <property type="match status" value="1"/>
</dbReference>
<gene>
    <name evidence="13 14" type="primary">queA</name>
    <name evidence="14" type="ORF">SPIROBIBN47_100069</name>
</gene>
<organism evidence="14">
    <name type="scientific">uncultured spirochete</name>
    <dbReference type="NCBI Taxonomy" id="156406"/>
    <lineage>
        <taxon>Bacteria</taxon>
        <taxon>Pseudomonadati</taxon>
        <taxon>Spirochaetota</taxon>
        <taxon>Spirochaetia</taxon>
        <taxon>Spirochaetales</taxon>
        <taxon>environmental samples</taxon>
    </lineage>
</organism>
<keyword evidence="5 13" id="KW-0808">Transferase</keyword>
<dbReference type="AlphaFoldDB" id="A0A3P3XFW2"/>
<evidence type="ECO:0000256" key="10">
    <source>
        <dbReference type="ARBA" id="ARBA00066503"/>
    </source>
</evidence>
<proteinExistence type="inferred from homology"/>
<evidence type="ECO:0000256" key="3">
    <source>
        <dbReference type="ARBA" id="ARBA00011245"/>
    </source>
</evidence>
<dbReference type="SUPFAM" id="SSF111337">
    <property type="entry name" value="QueA-like"/>
    <property type="match status" value="1"/>
</dbReference>
<comment type="subcellular location">
    <subcellularLocation>
        <location evidence="1 13">Cytoplasm</location>
    </subcellularLocation>
</comment>
<evidence type="ECO:0000256" key="5">
    <source>
        <dbReference type="ARBA" id="ARBA00022679"/>
    </source>
</evidence>
<dbReference type="Gene3D" id="3.40.1780.10">
    <property type="entry name" value="QueA-like"/>
    <property type="match status" value="1"/>
</dbReference>
<dbReference type="HAMAP" id="MF_00113">
    <property type="entry name" value="QueA"/>
    <property type="match status" value="1"/>
</dbReference>
<dbReference type="NCBIfam" id="TIGR00113">
    <property type="entry name" value="queA"/>
    <property type="match status" value="1"/>
</dbReference>
<evidence type="ECO:0000256" key="8">
    <source>
        <dbReference type="ARBA" id="ARBA00052751"/>
    </source>
</evidence>